<keyword evidence="5" id="KW-0443">Lipid metabolism</keyword>
<sequence>MEPNAPEQQPAHSEEVAASVQPPVRVYADGIFDVFHFGHARALEQAKKRFPNTVLVVGVCSDADTHKYKGLTVMDEKERAESVRHCKWVDEVVEQAPWVINLEFLDKHKIDYVAHDDLPYADASGQVDDVYGPVKRAGKFVATNRTEGISTSDIVLRILRNYNNYILRNLQRGYTRKQLGINLFKEQRIRASDNIRRLRETCAGHISKHIKRSKRHSNKPATSQRRRNVNLADALELKGRELADAIRHNAEELAVNGRLVVEQMMRGHNLSAMDLQAMSGHVDSFCTSWIRHLEQSYLRLEDLASAPLRFWGHRNRR</sequence>
<dbReference type="GO" id="GO:0004105">
    <property type="term" value="F:choline-phosphate cytidylyltransferase activity"/>
    <property type="evidence" value="ECO:0007669"/>
    <property type="project" value="UniProtKB-EC"/>
</dbReference>
<dbReference type="NCBIfam" id="TIGR00125">
    <property type="entry name" value="cyt_tran_rel"/>
    <property type="match status" value="1"/>
</dbReference>
<evidence type="ECO:0000256" key="7">
    <source>
        <dbReference type="ARBA" id="ARBA00023264"/>
    </source>
</evidence>
<accession>A0A7S3QQC7</accession>
<keyword evidence="6" id="KW-0594">Phospholipid biosynthesis</keyword>
<dbReference type="InterPro" id="IPR045049">
    <property type="entry name" value="Pcy1-like"/>
</dbReference>
<keyword evidence="2" id="KW-0444">Lipid biosynthesis</keyword>
<dbReference type="GO" id="GO:0031210">
    <property type="term" value="F:phosphatidylcholine binding"/>
    <property type="evidence" value="ECO:0007669"/>
    <property type="project" value="TreeGrafter"/>
</dbReference>
<gene>
    <name evidence="10" type="ORF">DTER00134_LOCUS4395</name>
</gene>
<evidence type="ECO:0000256" key="6">
    <source>
        <dbReference type="ARBA" id="ARBA00023209"/>
    </source>
</evidence>
<dbReference type="PANTHER" id="PTHR10739">
    <property type="entry name" value="CYTIDYLYLTRANSFERASE"/>
    <property type="match status" value="1"/>
</dbReference>
<dbReference type="EC" id="2.7.7.15" evidence="8"/>
<protein>
    <recommendedName>
        <fullName evidence="8">choline-phosphate cytidylyltransferase</fullName>
        <ecNumber evidence="8">2.7.7.15</ecNumber>
    </recommendedName>
</protein>
<name>A0A7S3QQC7_DUNTE</name>
<feature type="domain" description="Cytidyltransferase-like" evidence="9">
    <location>
        <begin position="27"/>
        <end position="155"/>
    </location>
</feature>
<dbReference type="SUPFAM" id="SSF52374">
    <property type="entry name" value="Nucleotidylyl transferase"/>
    <property type="match status" value="1"/>
</dbReference>
<evidence type="ECO:0000256" key="2">
    <source>
        <dbReference type="ARBA" id="ARBA00022516"/>
    </source>
</evidence>
<dbReference type="InterPro" id="IPR004821">
    <property type="entry name" value="Cyt_trans-like"/>
</dbReference>
<evidence type="ECO:0000259" key="9">
    <source>
        <dbReference type="Pfam" id="PF01467"/>
    </source>
</evidence>
<dbReference type="InterPro" id="IPR041723">
    <property type="entry name" value="CCT"/>
</dbReference>
<evidence type="ECO:0000256" key="1">
    <source>
        <dbReference type="ARBA" id="ARBA00010101"/>
    </source>
</evidence>
<dbReference type="CDD" id="cd02174">
    <property type="entry name" value="CCT"/>
    <property type="match status" value="1"/>
</dbReference>
<proteinExistence type="inferred from homology"/>
<keyword evidence="3" id="KW-0808">Transferase</keyword>
<dbReference type="InterPro" id="IPR014729">
    <property type="entry name" value="Rossmann-like_a/b/a_fold"/>
</dbReference>
<comment type="similarity">
    <text evidence="1">Belongs to the cytidylyltransferase family.</text>
</comment>
<evidence type="ECO:0000313" key="10">
    <source>
        <dbReference type="EMBL" id="CAE0489324.1"/>
    </source>
</evidence>
<dbReference type="PANTHER" id="PTHR10739:SF13">
    <property type="entry name" value="CHOLINE-PHOSPHATE CYTIDYLYLTRANSFERASE"/>
    <property type="match status" value="1"/>
</dbReference>
<reference evidence="10" key="1">
    <citation type="submission" date="2021-01" db="EMBL/GenBank/DDBJ databases">
        <authorList>
            <person name="Corre E."/>
            <person name="Pelletier E."/>
            <person name="Niang G."/>
            <person name="Scheremetjew M."/>
            <person name="Finn R."/>
            <person name="Kale V."/>
            <person name="Holt S."/>
            <person name="Cochrane G."/>
            <person name="Meng A."/>
            <person name="Brown T."/>
            <person name="Cohen L."/>
        </authorList>
    </citation>
    <scope>NUCLEOTIDE SEQUENCE</scope>
    <source>
        <strain evidence="10">CCMP1320</strain>
    </source>
</reference>
<keyword evidence="4" id="KW-0548">Nucleotidyltransferase</keyword>
<keyword evidence="7" id="KW-1208">Phospholipid metabolism</keyword>
<evidence type="ECO:0000256" key="8">
    <source>
        <dbReference type="ARBA" id="ARBA00026101"/>
    </source>
</evidence>
<evidence type="ECO:0000256" key="4">
    <source>
        <dbReference type="ARBA" id="ARBA00022695"/>
    </source>
</evidence>
<dbReference type="AlphaFoldDB" id="A0A7S3QQC7"/>
<dbReference type="Gene3D" id="3.40.50.620">
    <property type="entry name" value="HUPs"/>
    <property type="match status" value="1"/>
</dbReference>
<evidence type="ECO:0000256" key="5">
    <source>
        <dbReference type="ARBA" id="ARBA00023098"/>
    </source>
</evidence>
<dbReference type="Pfam" id="PF01467">
    <property type="entry name" value="CTP_transf_like"/>
    <property type="match status" value="1"/>
</dbReference>
<organism evidence="10">
    <name type="scientific">Dunaliella tertiolecta</name>
    <name type="common">Green alga</name>
    <dbReference type="NCBI Taxonomy" id="3047"/>
    <lineage>
        <taxon>Eukaryota</taxon>
        <taxon>Viridiplantae</taxon>
        <taxon>Chlorophyta</taxon>
        <taxon>core chlorophytes</taxon>
        <taxon>Chlorophyceae</taxon>
        <taxon>CS clade</taxon>
        <taxon>Chlamydomonadales</taxon>
        <taxon>Dunaliellaceae</taxon>
        <taxon>Dunaliella</taxon>
    </lineage>
</organism>
<dbReference type="EMBL" id="HBIP01008125">
    <property type="protein sequence ID" value="CAE0489324.1"/>
    <property type="molecule type" value="Transcribed_RNA"/>
</dbReference>
<evidence type="ECO:0000256" key="3">
    <source>
        <dbReference type="ARBA" id="ARBA00022679"/>
    </source>
</evidence>